<evidence type="ECO:0000313" key="3">
    <source>
        <dbReference type="Proteomes" id="UP001266305"/>
    </source>
</evidence>
<proteinExistence type="predicted"/>
<sequence>MGVAPDTNAGHPGSWPGLCNLLIPVLFAALGQDAPARCRGATVLLDALYPSPQSAPKCLIQDKSPAGLQQHQPANAMPFPGAPFHMESSVTYVDRTVFPSA</sequence>
<evidence type="ECO:0000256" key="1">
    <source>
        <dbReference type="SAM" id="SignalP"/>
    </source>
</evidence>
<comment type="caution">
    <text evidence="2">The sequence shown here is derived from an EMBL/GenBank/DDBJ whole genome shotgun (WGS) entry which is preliminary data.</text>
</comment>
<evidence type="ECO:0000313" key="2">
    <source>
        <dbReference type="EMBL" id="KAK2106771.1"/>
    </source>
</evidence>
<name>A0ABQ9VBX5_SAGOE</name>
<feature type="chain" id="PRO_5045123850" evidence="1">
    <location>
        <begin position="29"/>
        <end position="101"/>
    </location>
</feature>
<accession>A0ABQ9VBX5</accession>
<protein>
    <submittedName>
        <fullName evidence="2">Uncharacterized protein</fullName>
    </submittedName>
</protein>
<dbReference type="EMBL" id="JASSZA010000007">
    <property type="protein sequence ID" value="KAK2106771.1"/>
    <property type="molecule type" value="Genomic_DNA"/>
</dbReference>
<organism evidence="2 3">
    <name type="scientific">Saguinus oedipus</name>
    <name type="common">Cotton-top tamarin</name>
    <name type="synonym">Oedipomidas oedipus</name>
    <dbReference type="NCBI Taxonomy" id="9490"/>
    <lineage>
        <taxon>Eukaryota</taxon>
        <taxon>Metazoa</taxon>
        <taxon>Chordata</taxon>
        <taxon>Craniata</taxon>
        <taxon>Vertebrata</taxon>
        <taxon>Euteleostomi</taxon>
        <taxon>Mammalia</taxon>
        <taxon>Eutheria</taxon>
        <taxon>Euarchontoglires</taxon>
        <taxon>Primates</taxon>
        <taxon>Haplorrhini</taxon>
        <taxon>Platyrrhini</taxon>
        <taxon>Cebidae</taxon>
        <taxon>Callitrichinae</taxon>
        <taxon>Saguinus</taxon>
    </lineage>
</organism>
<keyword evidence="1" id="KW-0732">Signal</keyword>
<keyword evidence="3" id="KW-1185">Reference proteome</keyword>
<gene>
    <name evidence="2" type="ORF">P7K49_016285</name>
</gene>
<reference evidence="2 3" key="1">
    <citation type="submission" date="2023-05" db="EMBL/GenBank/DDBJ databases">
        <title>B98-5 Cell Line De Novo Hybrid Assembly: An Optical Mapping Approach.</title>
        <authorList>
            <person name="Kananen K."/>
            <person name="Auerbach J.A."/>
            <person name="Kautto E."/>
            <person name="Blachly J.S."/>
        </authorList>
    </citation>
    <scope>NUCLEOTIDE SEQUENCE [LARGE SCALE GENOMIC DNA]</scope>
    <source>
        <strain evidence="2">B95-8</strain>
        <tissue evidence="2">Cell line</tissue>
    </source>
</reference>
<dbReference type="Proteomes" id="UP001266305">
    <property type="component" value="Unassembled WGS sequence"/>
</dbReference>
<feature type="signal peptide" evidence="1">
    <location>
        <begin position="1"/>
        <end position="28"/>
    </location>
</feature>